<dbReference type="RefSeq" id="WP_103550862.1">
    <property type="nucleotide sequence ID" value="NZ_JBHJSK010000008.1"/>
</dbReference>
<feature type="region of interest" description="Disordered" evidence="1">
    <location>
        <begin position="685"/>
        <end position="707"/>
    </location>
</feature>
<accession>A0A2I0SN08</accession>
<feature type="domain" description="CHAT" evidence="2">
    <location>
        <begin position="858"/>
        <end position="1123"/>
    </location>
</feature>
<gene>
    <name evidence="3" type="ORF">CW362_19980</name>
</gene>
<feature type="compositionally biased region" description="Basic and acidic residues" evidence="1">
    <location>
        <begin position="690"/>
        <end position="703"/>
    </location>
</feature>
<dbReference type="AlphaFoldDB" id="A0A2I0SN08"/>
<name>A0A2I0SN08_9ACTN</name>
<dbReference type="Pfam" id="PF12770">
    <property type="entry name" value="CHAT"/>
    <property type="match status" value="1"/>
</dbReference>
<protein>
    <recommendedName>
        <fullName evidence="2">CHAT domain-containing protein</fullName>
    </recommendedName>
</protein>
<comment type="caution">
    <text evidence="3">The sequence shown here is derived from an EMBL/GenBank/DDBJ whole genome shotgun (WGS) entry which is preliminary data.</text>
</comment>
<reference evidence="3 4" key="1">
    <citation type="submission" date="2017-12" db="EMBL/GenBank/DDBJ databases">
        <title>Streptomyces populusis sp. nov., a novel endophytic actinobacterium isolated from stems of Populus adenopoda Maxim.</title>
        <authorList>
            <person name="Wang Z."/>
        </authorList>
    </citation>
    <scope>NUCLEOTIDE SEQUENCE [LARGE SCALE GENOMIC DNA]</scope>
    <source>
        <strain evidence="3 4">A249</strain>
    </source>
</reference>
<dbReference type="InterPro" id="IPR024983">
    <property type="entry name" value="CHAT_dom"/>
</dbReference>
<evidence type="ECO:0000256" key="1">
    <source>
        <dbReference type="SAM" id="MobiDB-lite"/>
    </source>
</evidence>
<sequence length="1125" mass="121207">MSQSLSDALVRLVGLITAGDGADAVTGMACRLVGARPLLLDERALRQTAQLVSGARTERVKDVDAAVSVLLRLRDRFLRDPLDYPLGEGPLERLWELVWGGEITLEYGLVRAVEETSDCLTDVYALAVSAYALQIAHSGGAWNRAVQIEQLLLAAAAQEPPTETQARFAAARRVAERESLEIARAVVSILPHPRVYQEAMDTGRRLLSGASSPPLSEEDRGLVHLRLGTLHLDPYTADKSSGSYEHGIRAWNARLPDAVGAEEARRLIGHYGPLPAPVEALDTAASHLRSALELLEGPDRGLCGKALCQALHWSGLLGEPVSEEEIRGAGRTAIAELGGVAFAHLRATVLAIMVDHGHQAESEALEDLLAPSLDEVVLRSGPMAALDLLLQLMDVLWRSDPGRALDVARQGRSLVRIWGDETGQQLHWVEEIRLLVEVHAAADLPDAGRGTIAERAALVREKALHEEWDARTLSASLIGLAASAQESDEEAAALRLVEEATAAAPVLAADYGDALSFFQAELAFGAGAVAVEAQQVLRAAAWFGAALVAYCGIEQAEPVADCLDRLLQLLPTRHPDLPGVIVESLVPVALLVERLLGEAGVRRLQHLYRAAAGILADGPPSPENVEHLLMLAQLANGLRLASVLGHDGVPLVPEDEDAEGRRLLSEIERIENRRKAPAFGAFGDVSGAEAARDGEDAEGHRGEDEPEWEVDEEILLGAYIRPGPERPGQTTAERLANLRRAYDTHLDDLLLPPDVPLTARPHSSARLRRLLDERTVVVLTMIGSEDGGGGRVHLVAVTDTQTTTAYGTCGAETGDDEDAPQGAEDDAGANAVARCVAAARHAVLEPPGARRVSRYGERLLRTLGRQLLGPLKDDLRRWRAEGRTNLVVVPHGPLQYLPFHLLHVDDQVLAEDWTVTYLPNPALLTTLADHSGPLGRRTTAVGLGFSGTDDELRDTIAECEALSELAGGRTLLEEKATSAEFLKALESSRCLHLATHGRHAVTAPAFQYLRTADGRLHAHEVVRRDLRDLGLLTLAACETGLGRVDSAGNVRGLPASFLIAGVTTLVVTLWPAETRASHRFFTAFYSRLVSGSDRQGAFREAQAATRAEFPDYRDWGAFVLLGSYR</sequence>
<organism evidence="3 4">
    <name type="scientific">Streptomyces populi</name>
    <dbReference type="NCBI Taxonomy" id="2058924"/>
    <lineage>
        <taxon>Bacteria</taxon>
        <taxon>Bacillati</taxon>
        <taxon>Actinomycetota</taxon>
        <taxon>Actinomycetes</taxon>
        <taxon>Kitasatosporales</taxon>
        <taxon>Streptomycetaceae</taxon>
        <taxon>Streptomyces</taxon>
    </lineage>
</organism>
<dbReference type="OrthoDB" id="4331905at2"/>
<evidence type="ECO:0000259" key="2">
    <source>
        <dbReference type="Pfam" id="PF12770"/>
    </source>
</evidence>
<keyword evidence="4" id="KW-1185">Reference proteome</keyword>
<dbReference type="EMBL" id="PJOS01000036">
    <property type="protein sequence ID" value="PKT71322.1"/>
    <property type="molecule type" value="Genomic_DNA"/>
</dbReference>
<proteinExistence type="predicted"/>
<evidence type="ECO:0000313" key="4">
    <source>
        <dbReference type="Proteomes" id="UP000236178"/>
    </source>
</evidence>
<evidence type="ECO:0000313" key="3">
    <source>
        <dbReference type="EMBL" id="PKT71322.1"/>
    </source>
</evidence>
<dbReference type="Proteomes" id="UP000236178">
    <property type="component" value="Unassembled WGS sequence"/>
</dbReference>